<dbReference type="CDD" id="cd00082">
    <property type="entry name" value="HisKA"/>
    <property type="match status" value="1"/>
</dbReference>
<dbReference type="SMART" id="SM00387">
    <property type="entry name" value="HATPase_c"/>
    <property type="match status" value="1"/>
</dbReference>
<reference evidence="17" key="1">
    <citation type="journal article" date="2019" name="Int. J. Syst. Evol. Microbiol.">
        <title>The Global Catalogue of Microorganisms (GCM) 10K type strain sequencing project: providing services to taxonomists for standard genome sequencing and annotation.</title>
        <authorList>
            <consortium name="The Broad Institute Genomics Platform"/>
            <consortium name="The Broad Institute Genome Sequencing Center for Infectious Disease"/>
            <person name="Wu L."/>
            <person name="Ma J."/>
        </authorList>
    </citation>
    <scope>NUCLEOTIDE SEQUENCE [LARGE SCALE GENOMIC DNA]</scope>
    <source>
        <strain evidence="17">JCM 19015</strain>
    </source>
</reference>
<dbReference type="PANTHER" id="PTHR45436:SF5">
    <property type="entry name" value="SENSOR HISTIDINE KINASE TRCS"/>
    <property type="match status" value="1"/>
</dbReference>
<evidence type="ECO:0000256" key="11">
    <source>
        <dbReference type="SAM" id="Coils"/>
    </source>
</evidence>
<evidence type="ECO:0000256" key="9">
    <source>
        <dbReference type="ARBA" id="ARBA00023012"/>
    </source>
</evidence>
<feature type="domain" description="HAMP" evidence="15">
    <location>
        <begin position="173"/>
        <end position="226"/>
    </location>
</feature>
<comment type="catalytic activity">
    <reaction evidence="1">
        <text>ATP + protein L-histidine = ADP + protein N-phospho-L-histidine.</text>
        <dbReference type="EC" id="2.7.13.3"/>
    </reaction>
</comment>
<proteinExistence type="predicted"/>
<dbReference type="Pfam" id="PF02518">
    <property type="entry name" value="HATPase_c"/>
    <property type="match status" value="1"/>
</dbReference>
<evidence type="ECO:0000256" key="10">
    <source>
        <dbReference type="ARBA" id="ARBA00023136"/>
    </source>
</evidence>
<evidence type="ECO:0000256" key="2">
    <source>
        <dbReference type="ARBA" id="ARBA00004236"/>
    </source>
</evidence>
<dbReference type="Pfam" id="PF00512">
    <property type="entry name" value="HisKA"/>
    <property type="match status" value="1"/>
</dbReference>
<evidence type="ECO:0000313" key="17">
    <source>
        <dbReference type="Proteomes" id="UP001500121"/>
    </source>
</evidence>
<evidence type="ECO:0000313" key="16">
    <source>
        <dbReference type="EMBL" id="GAA4747320.1"/>
    </source>
</evidence>
<dbReference type="Proteomes" id="UP001500121">
    <property type="component" value="Unassembled WGS sequence"/>
</dbReference>
<sequence>MRTPSLRRRVVLWAVGVLALLLLVVGVGVDLALGTVLKAEQRERLVSVAALAGDLTGLSDQSLADRLSMPGIEARITYDSGGGAVVGTPQPAPPGRGRPDRPAADPAAEAAVTVTEQDGRLVARERLRPGATLVLATDSEQIDRELARFRTIMAIASVAAVALAALLLPLVLRRAMRPLDVLTGAARETAAGGRGRRLAPLDPGTDLGRAAVQFDAMLEELEGAEQRAEEAAERLGRFLSDASHELRTPLAALSAGAERLIREPLDDEERDRVLVRLVRETRRAGRLVDDLLLVSRLGELTVETRPRSLRSLLQEAADRTAPRRDAPTVLVEGDDAVVDVDAGRIDQVLANLVQNAGTAGARTVRLAARVQDGEAVVRVSDDGPGIPADRREAVFDRLVRLEPSRSSGGAGLGLPIARGLLAAHGGSLRCEEPQGDDLPGAVLVMRLPCAVGADVPRQLVAG</sequence>
<dbReference type="InterPro" id="IPR003661">
    <property type="entry name" value="HisK_dim/P_dom"/>
</dbReference>
<dbReference type="PRINTS" id="PR00344">
    <property type="entry name" value="BCTRLSENSOR"/>
</dbReference>
<accession>A0ABP8Z5S5</accession>
<dbReference type="PROSITE" id="PS50885">
    <property type="entry name" value="HAMP"/>
    <property type="match status" value="1"/>
</dbReference>
<evidence type="ECO:0000256" key="4">
    <source>
        <dbReference type="ARBA" id="ARBA00022553"/>
    </source>
</evidence>
<keyword evidence="17" id="KW-1185">Reference proteome</keyword>
<feature type="transmembrane region" description="Helical" evidence="13">
    <location>
        <begin position="152"/>
        <end position="172"/>
    </location>
</feature>
<feature type="coiled-coil region" evidence="11">
    <location>
        <begin position="214"/>
        <end position="241"/>
    </location>
</feature>
<evidence type="ECO:0000256" key="6">
    <source>
        <dbReference type="ARBA" id="ARBA00022692"/>
    </source>
</evidence>
<evidence type="ECO:0000256" key="1">
    <source>
        <dbReference type="ARBA" id="ARBA00000085"/>
    </source>
</evidence>
<keyword evidence="5" id="KW-0808">Transferase</keyword>
<dbReference type="Gene3D" id="6.10.340.10">
    <property type="match status" value="1"/>
</dbReference>
<dbReference type="SMART" id="SM00304">
    <property type="entry name" value="HAMP"/>
    <property type="match status" value="1"/>
</dbReference>
<evidence type="ECO:0000256" key="8">
    <source>
        <dbReference type="ARBA" id="ARBA00022989"/>
    </source>
</evidence>
<comment type="subcellular location">
    <subcellularLocation>
        <location evidence="2">Cell membrane</location>
    </subcellularLocation>
</comment>
<dbReference type="SUPFAM" id="SSF55874">
    <property type="entry name" value="ATPase domain of HSP90 chaperone/DNA topoisomerase II/histidine kinase"/>
    <property type="match status" value="1"/>
</dbReference>
<dbReference type="InterPro" id="IPR003594">
    <property type="entry name" value="HATPase_dom"/>
</dbReference>
<keyword evidence="7" id="KW-0418">Kinase</keyword>
<dbReference type="EC" id="2.7.13.3" evidence="3"/>
<dbReference type="PANTHER" id="PTHR45436">
    <property type="entry name" value="SENSOR HISTIDINE KINASE YKOH"/>
    <property type="match status" value="1"/>
</dbReference>
<feature type="domain" description="Histidine kinase" evidence="14">
    <location>
        <begin position="241"/>
        <end position="451"/>
    </location>
</feature>
<evidence type="ECO:0000256" key="12">
    <source>
        <dbReference type="SAM" id="MobiDB-lite"/>
    </source>
</evidence>
<dbReference type="InterPro" id="IPR050428">
    <property type="entry name" value="TCS_sensor_his_kinase"/>
</dbReference>
<protein>
    <recommendedName>
        <fullName evidence="3">histidine kinase</fullName>
        <ecNumber evidence="3">2.7.13.3</ecNumber>
    </recommendedName>
</protein>
<keyword evidence="9" id="KW-0902">Two-component regulatory system</keyword>
<keyword evidence="11" id="KW-0175">Coiled coil</keyword>
<keyword evidence="10 13" id="KW-0472">Membrane</keyword>
<dbReference type="Gene3D" id="3.30.565.10">
    <property type="entry name" value="Histidine kinase-like ATPase, C-terminal domain"/>
    <property type="match status" value="1"/>
</dbReference>
<dbReference type="InterPro" id="IPR003660">
    <property type="entry name" value="HAMP_dom"/>
</dbReference>
<gene>
    <name evidence="16" type="ORF">GCM10025783_19280</name>
</gene>
<evidence type="ECO:0000256" key="13">
    <source>
        <dbReference type="SAM" id="Phobius"/>
    </source>
</evidence>
<keyword evidence="6 13" id="KW-0812">Transmembrane</keyword>
<dbReference type="InterPro" id="IPR004358">
    <property type="entry name" value="Sig_transdc_His_kin-like_C"/>
</dbReference>
<dbReference type="SUPFAM" id="SSF47384">
    <property type="entry name" value="Homodimeric domain of signal transducing histidine kinase"/>
    <property type="match status" value="1"/>
</dbReference>
<evidence type="ECO:0000256" key="7">
    <source>
        <dbReference type="ARBA" id="ARBA00022777"/>
    </source>
</evidence>
<dbReference type="EMBL" id="BAABLP010000004">
    <property type="protein sequence ID" value="GAA4747320.1"/>
    <property type="molecule type" value="Genomic_DNA"/>
</dbReference>
<evidence type="ECO:0000256" key="5">
    <source>
        <dbReference type="ARBA" id="ARBA00022679"/>
    </source>
</evidence>
<feature type="region of interest" description="Disordered" evidence="12">
    <location>
        <begin position="80"/>
        <end position="106"/>
    </location>
</feature>
<keyword evidence="8 13" id="KW-1133">Transmembrane helix</keyword>
<evidence type="ECO:0000259" key="14">
    <source>
        <dbReference type="PROSITE" id="PS50109"/>
    </source>
</evidence>
<dbReference type="RefSeq" id="WP_345480941.1">
    <property type="nucleotide sequence ID" value="NZ_BAABLP010000004.1"/>
</dbReference>
<name>A0ABP8Z5S5_9MICO</name>
<organism evidence="16 17">
    <name type="scientific">Amnibacterium soli</name>
    <dbReference type="NCBI Taxonomy" id="1282736"/>
    <lineage>
        <taxon>Bacteria</taxon>
        <taxon>Bacillati</taxon>
        <taxon>Actinomycetota</taxon>
        <taxon>Actinomycetes</taxon>
        <taxon>Micrococcales</taxon>
        <taxon>Microbacteriaceae</taxon>
        <taxon>Amnibacterium</taxon>
    </lineage>
</organism>
<evidence type="ECO:0000259" key="15">
    <source>
        <dbReference type="PROSITE" id="PS50885"/>
    </source>
</evidence>
<dbReference type="PROSITE" id="PS50109">
    <property type="entry name" value="HIS_KIN"/>
    <property type="match status" value="1"/>
</dbReference>
<dbReference type="InterPro" id="IPR036890">
    <property type="entry name" value="HATPase_C_sf"/>
</dbReference>
<dbReference type="SMART" id="SM00388">
    <property type="entry name" value="HisKA"/>
    <property type="match status" value="1"/>
</dbReference>
<comment type="caution">
    <text evidence="16">The sequence shown here is derived from an EMBL/GenBank/DDBJ whole genome shotgun (WGS) entry which is preliminary data.</text>
</comment>
<dbReference type="InterPro" id="IPR036097">
    <property type="entry name" value="HisK_dim/P_sf"/>
</dbReference>
<evidence type="ECO:0000256" key="3">
    <source>
        <dbReference type="ARBA" id="ARBA00012438"/>
    </source>
</evidence>
<dbReference type="Gene3D" id="1.10.287.130">
    <property type="match status" value="1"/>
</dbReference>
<dbReference type="InterPro" id="IPR005467">
    <property type="entry name" value="His_kinase_dom"/>
</dbReference>
<keyword evidence="4" id="KW-0597">Phosphoprotein</keyword>
<dbReference type="CDD" id="cd00075">
    <property type="entry name" value="HATPase"/>
    <property type="match status" value="1"/>
</dbReference>